<proteinExistence type="predicted"/>
<evidence type="ECO:0008006" key="4">
    <source>
        <dbReference type="Google" id="ProtNLM"/>
    </source>
</evidence>
<dbReference type="Proteomes" id="UP000193900">
    <property type="component" value="Unassembled WGS sequence"/>
</dbReference>
<evidence type="ECO:0000256" key="1">
    <source>
        <dbReference type="SAM" id="SignalP"/>
    </source>
</evidence>
<dbReference type="PROSITE" id="PS51257">
    <property type="entry name" value="PROKAR_LIPOPROTEIN"/>
    <property type="match status" value="1"/>
</dbReference>
<gene>
    <name evidence="2" type="ORF">ROA7023_04116</name>
</gene>
<dbReference type="AlphaFoldDB" id="A0A1Y5TXH7"/>
<sequence>MKLNARCWKRQRAVLVIATSLLSGCATGGSDVGGLGPCPPVVEYSREFQARTAEELRLLPKESAIADMLADYAVMRDQARVCKRPDSR</sequence>
<keyword evidence="1" id="KW-0732">Signal</keyword>
<accession>A0A1Y5TXH7</accession>
<feature type="chain" id="PRO_5012486774" description="Lipoprotein" evidence="1">
    <location>
        <begin position="29"/>
        <end position="88"/>
    </location>
</feature>
<feature type="signal peptide" evidence="1">
    <location>
        <begin position="1"/>
        <end position="28"/>
    </location>
</feature>
<evidence type="ECO:0000313" key="3">
    <source>
        <dbReference type="Proteomes" id="UP000193900"/>
    </source>
</evidence>
<keyword evidence="3" id="KW-1185">Reference proteome</keyword>
<evidence type="ECO:0000313" key="2">
    <source>
        <dbReference type="EMBL" id="SLN76185.1"/>
    </source>
</evidence>
<organism evidence="2 3">
    <name type="scientific">Roseisalinus antarcticus</name>
    <dbReference type="NCBI Taxonomy" id="254357"/>
    <lineage>
        <taxon>Bacteria</taxon>
        <taxon>Pseudomonadati</taxon>
        <taxon>Pseudomonadota</taxon>
        <taxon>Alphaproteobacteria</taxon>
        <taxon>Rhodobacterales</taxon>
        <taxon>Roseobacteraceae</taxon>
        <taxon>Roseisalinus</taxon>
    </lineage>
</organism>
<dbReference type="EMBL" id="FWFZ01000040">
    <property type="protein sequence ID" value="SLN76185.1"/>
    <property type="molecule type" value="Genomic_DNA"/>
</dbReference>
<name>A0A1Y5TXH7_9RHOB</name>
<protein>
    <recommendedName>
        <fullName evidence="4">Lipoprotein</fullName>
    </recommendedName>
</protein>
<reference evidence="2 3" key="1">
    <citation type="submission" date="2017-03" db="EMBL/GenBank/DDBJ databases">
        <authorList>
            <person name="Afonso C.L."/>
            <person name="Miller P.J."/>
            <person name="Scott M.A."/>
            <person name="Spackman E."/>
            <person name="Goraichik I."/>
            <person name="Dimitrov K.M."/>
            <person name="Suarez D.L."/>
            <person name="Swayne D.E."/>
        </authorList>
    </citation>
    <scope>NUCLEOTIDE SEQUENCE [LARGE SCALE GENOMIC DNA]</scope>
    <source>
        <strain evidence="2 3">CECT 7023</strain>
    </source>
</reference>